<evidence type="ECO:0000313" key="3">
    <source>
        <dbReference type="Proteomes" id="UP000527355"/>
    </source>
</evidence>
<name>A0A7J8ANM3_MYOMY</name>
<protein>
    <submittedName>
        <fullName evidence="2">Uncharacterized protein</fullName>
    </submittedName>
</protein>
<dbReference type="EMBL" id="JABWUV010000001">
    <property type="protein sequence ID" value="KAF6387690.1"/>
    <property type="molecule type" value="Genomic_DNA"/>
</dbReference>
<feature type="compositionally biased region" description="Polar residues" evidence="1">
    <location>
        <begin position="1"/>
        <end position="10"/>
    </location>
</feature>
<proteinExistence type="predicted"/>
<dbReference type="AlphaFoldDB" id="A0A7J8ANM3"/>
<feature type="region of interest" description="Disordered" evidence="1">
    <location>
        <begin position="1"/>
        <end position="27"/>
    </location>
</feature>
<comment type="caution">
    <text evidence="2">The sequence shown here is derived from an EMBL/GenBank/DDBJ whole genome shotgun (WGS) entry which is preliminary data.</text>
</comment>
<accession>A0A7J8ANM3</accession>
<sequence length="139" mass="14270">MLPETGSSGVRTPAASPGGGRAVTSALRVRSQSALSPDFREGRSYSPWLQPGASIAGLPGDRLSTLGHGNCCFNCAPGVLGGEAGGKILGLISPILGPQLGDGWDVRVHYIHQVPEVASHPYTTPTQEVAWGLALGPDC</sequence>
<reference evidence="2 3" key="1">
    <citation type="journal article" date="2020" name="Nature">
        <title>Six reference-quality genomes reveal evolution of bat adaptations.</title>
        <authorList>
            <person name="Jebb D."/>
            <person name="Huang Z."/>
            <person name="Pippel M."/>
            <person name="Hughes G.M."/>
            <person name="Lavrichenko K."/>
            <person name="Devanna P."/>
            <person name="Winkler S."/>
            <person name="Jermiin L.S."/>
            <person name="Skirmuntt E.C."/>
            <person name="Katzourakis A."/>
            <person name="Burkitt-Gray L."/>
            <person name="Ray D.A."/>
            <person name="Sullivan K.A.M."/>
            <person name="Roscito J.G."/>
            <person name="Kirilenko B.M."/>
            <person name="Davalos L.M."/>
            <person name="Corthals A.P."/>
            <person name="Power M.L."/>
            <person name="Jones G."/>
            <person name="Ransome R.D."/>
            <person name="Dechmann D.K.N."/>
            <person name="Locatelli A.G."/>
            <person name="Puechmaille S.J."/>
            <person name="Fedrigo O."/>
            <person name="Jarvis E.D."/>
            <person name="Hiller M."/>
            <person name="Vernes S.C."/>
            <person name="Myers E.W."/>
            <person name="Teeling E.C."/>
        </authorList>
    </citation>
    <scope>NUCLEOTIDE SEQUENCE [LARGE SCALE GENOMIC DNA]</scope>
    <source>
        <strain evidence="2">MMyoMyo1</strain>
        <tissue evidence="2">Flight muscle</tissue>
    </source>
</reference>
<dbReference type="Proteomes" id="UP000527355">
    <property type="component" value="Unassembled WGS sequence"/>
</dbReference>
<organism evidence="2 3">
    <name type="scientific">Myotis myotis</name>
    <name type="common">Greater mouse-eared bat</name>
    <name type="synonym">Vespertilio myotis</name>
    <dbReference type="NCBI Taxonomy" id="51298"/>
    <lineage>
        <taxon>Eukaryota</taxon>
        <taxon>Metazoa</taxon>
        <taxon>Chordata</taxon>
        <taxon>Craniata</taxon>
        <taxon>Vertebrata</taxon>
        <taxon>Euteleostomi</taxon>
        <taxon>Mammalia</taxon>
        <taxon>Eutheria</taxon>
        <taxon>Laurasiatheria</taxon>
        <taxon>Chiroptera</taxon>
        <taxon>Yangochiroptera</taxon>
        <taxon>Vespertilionidae</taxon>
        <taxon>Myotis</taxon>
    </lineage>
</organism>
<evidence type="ECO:0000256" key="1">
    <source>
        <dbReference type="SAM" id="MobiDB-lite"/>
    </source>
</evidence>
<gene>
    <name evidence="2" type="ORF">mMyoMyo1_008145</name>
</gene>
<keyword evidence="3" id="KW-1185">Reference proteome</keyword>
<evidence type="ECO:0000313" key="2">
    <source>
        <dbReference type="EMBL" id="KAF6387690.1"/>
    </source>
</evidence>